<dbReference type="EMBL" id="BLXT01000977">
    <property type="protein sequence ID" value="GFN82340.1"/>
    <property type="molecule type" value="Genomic_DNA"/>
</dbReference>
<organism evidence="1 2">
    <name type="scientific">Plakobranchus ocellatus</name>
    <dbReference type="NCBI Taxonomy" id="259542"/>
    <lineage>
        <taxon>Eukaryota</taxon>
        <taxon>Metazoa</taxon>
        <taxon>Spiralia</taxon>
        <taxon>Lophotrochozoa</taxon>
        <taxon>Mollusca</taxon>
        <taxon>Gastropoda</taxon>
        <taxon>Heterobranchia</taxon>
        <taxon>Euthyneura</taxon>
        <taxon>Panpulmonata</taxon>
        <taxon>Sacoglossa</taxon>
        <taxon>Placobranchoidea</taxon>
        <taxon>Plakobranchidae</taxon>
        <taxon>Plakobranchus</taxon>
    </lineage>
</organism>
<dbReference type="Proteomes" id="UP000735302">
    <property type="component" value="Unassembled WGS sequence"/>
</dbReference>
<gene>
    <name evidence="1" type="ORF">PoB_000884600</name>
</gene>
<keyword evidence="2" id="KW-1185">Reference proteome</keyword>
<evidence type="ECO:0000313" key="1">
    <source>
        <dbReference type="EMBL" id="GFN82340.1"/>
    </source>
</evidence>
<dbReference type="AlphaFoldDB" id="A0AAV3Y539"/>
<comment type="caution">
    <text evidence="1">The sequence shown here is derived from an EMBL/GenBank/DDBJ whole genome shotgun (WGS) entry which is preliminary data.</text>
</comment>
<evidence type="ECO:0000313" key="2">
    <source>
        <dbReference type="Proteomes" id="UP000735302"/>
    </source>
</evidence>
<reference evidence="1 2" key="1">
    <citation type="journal article" date="2021" name="Elife">
        <title>Chloroplast acquisition without the gene transfer in kleptoplastic sea slugs, Plakobranchus ocellatus.</title>
        <authorList>
            <person name="Maeda T."/>
            <person name="Takahashi S."/>
            <person name="Yoshida T."/>
            <person name="Shimamura S."/>
            <person name="Takaki Y."/>
            <person name="Nagai Y."/>
            <person name="Toyoda A."/>
            <person name="Suzuki Y."/>
            <person name="Arimoto A."/>
            <person name="Ishii H."/>
            <person name="Satoh N."/>
            <person name="Nishiyama T."/>
            <person name="Hasebe M."/>
            <person name="Maruyama T."/>
            <person name="Minagawa J."/>
            <person name="Obokata J."/>
            <person name="Shigenobu S."/>
        </authorList>
    </citation>
    <scope>NUCLEOTIDE SEQUENCE [LARGE SCALE GENOMIC DNA]</scope>
</reference>
<proteinExistence type="predicted"/>
<accession>A0AAV3Y539</accession>
<sequence>MIKILLAFDDFKYSDIRLMLLLEAKSNMLEELLLQKSMTGCENEANILIEEPFQQLPVYNVQQPVDSERNSTFFIRFNRTKDG</sequence>
<protein>
    <submittedName>
        <fullName evidence="1">Uncharacterized protein</fullName>
    </submittedName>
</protein>
<name>A0AAV3Y539_9GAST</name>